<organism evidence="2 3">
    <name type="scientific">Myotis myotis</name>
    <name type="common">Greater mouse-eared bat</name>
    <name type="synonym">Vespertilio myotis</name>
    <dbReference type="NCBI Taxonomy" id="51298"/>
    <lineage>
        <taxon>Eukaryota</taxon>
        <taxon>Metazoa</taxon>
        <taxon>Chordata</taxon>
        <taxon>Craniata</taxon>
        <taxon>Vertebrata</taxon>
        <taxon>Euteleostomi</taxon>
        <taxon>Mammalia</taxon>
        <taxon>Eutheria</taxon>
        <taxon>Laurasiatheria</taxon>
        <taxon>Chiroptera</taxon>
        <taxon>Yangochiroptera</taxon>
        <taxon>Vespertilionidae</taxon>
        <taxon>Myotis</taxon>
    </lineage>
</organism>
<evidence type="ECO:0000313" key="3">
    <source>
        <dbReference type="Proteomes" id="UP000527355"/>
    </source>
</evidence>
<sequence length="170" mass="18475">MAPRGSQGQRPAPRPQDLAGPHLRWTGAAARSSDRQHPRAPSPSVPALPPPSRSPSPLGAVSKARLACPPSTLFAWSLCYDSQGLISRRGLSSLSHTLWSWSYFSLVRGSPRTHGSSSEAPRSPLLCPHLHVVRTEALFVKSPNFLLSISVIKTCKSLQCIHVLFHVYSL</sequence>
<accession>A0A7J7XH71</accession>
<dbReference type="AlphaFoldDB" id="A0A7J7XH71"/>
<evidence type="ECO:0000256" key="1">
    <source>
        <dbReference type="SAM" id="MobiDB-lite"/>
    </source>
</evidence>
<evidence type="ECO:0000313" key="2">
    <source>
        <dbReference type="EMBL" id="KAF6349019.1"/>
    </source>
</evidence>
<reference evidence="2 3" key="1">
    <citation type="journal article" date="2020" name="Nature">
        <title>Six reference-quality genomes reveal evolution of bat adaptations.</title>
        <authorList>
            <person name="Jebb D."/>
            <person name="Huang Z."/>
            <person name="Pippel M."/>
            <person name="Hughes G.M."/>
            <person name="Lavrichenko K."/>
            <person name="Devanna P."/>
            <person name="Winkler S."/>
            <person name="Jermiin L.S."/>
            <person name="Skirmuntt E.C."/>
            <person name="Katzourakis A."/>
            <person name="Burkitt-Gray L."/>
            <person name="Ray D.A."/>
            <person name="Sullivan K.A.M."/>
            <person name="Roscito J.G."/>
            <person name="Kirilenko B.M."/>
            <person name="Davalos L.M."/>
            <person name="Corthals A.P."/>
            <person name="Power M.L."/>
            <person name="Jones G."/>
            <person name="Ransome R.D."/>
            <person name="Dechmann D.K.N."/>
            <person name="Locatelli A.G."/>
            <person name="Puechmaille S.J."/>
            <person name="Fedrigo O."/>
            <person name="Jarvis E.D."/>
            <person name="Hiller M."/>
            <person name="Vernes S.C."/>
            <person name="Myers E.W."/>
            <person name="Teeling E.C."/>
        </authorList>
    </citation>
    <scope>NUCLEOTIDE SEQUENCE [LARGE SCALE GENOMIC DNA]</scope>
    <source>
        <strain evidence="2">MMyoMyo1</strain>
        <tissue evidence="2">Flight muscle</tissue>
    </source>
</reference>
<proteinExistence type="predicted"/>
<feature type="region of interest" description="Disordered" evidence="1">
    <location>
        <begin position="1"/>
        <end position="61"/>
    </location>
</feature>
<dbReference type="EMBL" id="JABWUV010000006">
    <property type="protein sequence ID" value="KAF6349019.1"/>
    <property type="molecule type" value="Genomic_DNA"/>
</dbReference>
<gene>
    <name evidence="2" type="ORF">mMyoMyo1_011606</name>
</gene>
<dbReference type="Proteomes" id="UP000527355">
    <property type="component" value="Unassembled WGS sequence"/>
</dbReference>
<name>A0A7J7XH71_MYOMY</name>
<protein>
    <submittedName>
        <fullName evidence="2">Uncharacterized protein</fullName>
    </submittedName>
</protein>
<feature type="compositionally biased region" description="Pro residues" evidence="1">
    <location>
        <begin position="40"/>
        <end position="54"/>
    </location>
</feature>
<keyword evidence="3" id="KW-1185">Reference proteome</keyword>
<comment type="caution">
    <text evidence="2">The sequence shown here is derived from an EMBL/GenBank/DDBJ whole genome shotgun (WGS) entry which is preliminary data.</text>
</comment>